<dbReference type="PANTHER" id="PTHR43539:SF78">
    <property type="entry name" value="FLAVIN-CONTAINING MONOOXYGENASE"/>
    <property type="match status" value="1"/>
</dbReference>
<dbReference type="PANTHER" id="PTHR43539">
    <property type="entry name" value="FLAVIN-BINDING MONOOXYGENASE-LIKE PROTEIN (AFU_ORTHOLOGUE AFUA_4G09220)"/>
    <property type="match status" value="1"/>
</dbReference>
<dbReference type="Proteomes" id="UP001305421">
    <property type="component" value="Chromosome"/>
</dbReference>
<sequence length="463" mass="50580">MLQHTRWAPDEAFNVADDDGAVPWEVVVIGAGQSGLAVSATLVRAGVRHLVLEAETVGCAWRRRWDSFQTNTPNATTALPGYVYTGNDPEGFATGEEVVALLGRYAGEQALPVIEQCPVRRVTRDADGYRIETRKGPLRARAVVVATGEYRRPQLPRVPFVPCPGLSVLHSGDYRHAGQLPEGGVLVVGGGQSGAQIAQDLRAAGRSVYWSIASRAMNLRRLRGRDSLDWWIQSGLIHRHVSQHPAVLAGVPGALRSARNAEFPLVSGKGEQGKGSSISLLSMHRQGVVLLGRLQALQGQVARFNDVRPQVRDAIAATRVEYQRLHAVADAHFAGAVEARTDDARYLPEEVYLDWEPEHARDVLDLEAEGIRSVLLATGFAPDWSWLELDNVFDTRGYPLGEYGVSPQQGLFFVGLYNLQRVSSSYLCNGGRDAEALLPHIQSHLANHPAGHAWRVTTREPST</sequence>
<gene>
    <name evidence="2" type="ORF">PDM28_06800</name>
</gene>
<dbReference type="SUPFAM" id="SSF51905">
    <property type="entry name" value="FAD/NAD(P)-binding domain"/>
    <property type="match status" value="2"/>
</dbReference>
<dbReference type="RefSeq" id="WP_311184259.1">
    <property type="nucleotide sequence ID" value="NZ_CP115543.1"/>
</dbReference>
<dbReference type="PRINTS" id="PR00368">
    <property type="entry name" value="FADPNR"/>
</dbReference>
<dbReference type="InterPro" id="IPR050982">
    <property type="entry name" value="Auxin_biosynth/cation_transpt"/>
</dbReference>
<keyword evidence="3" id="KW-1185">Reference proteome</keyword>
<dbReference type="EMBL" id="CP115543">
    <property type="protein sequence ID" value="WNH50006.1"/>
    <property type="molecule type" value="Genomic_DNA"/>
</dbReference>
<dbReference type="Gene3D" id="3.50.50.60">
    <property type="entry name" value="FAD/NAD(P)-binding domain"/>
    <property type="match status" value="2"/>
</dbReference>
<accession>A0ABY9YGM8</accession>
<protein>
    <submittedName>
        <fullName evidence="2">NAD(P)-binding domain-containing protein</fullName>
    </submittedName>
</protein>
<dbReference type="InterPro" id="IPR036188">
    <property type="entry name" value="FAD/NAD-bd_sf"/>
</dbReference>
<evidence type="ECO:0000313" key="3">
    <source>
        <dbReference type="Proteomes" id="UP001305421"/>
    </source>
</evidence>
<proteinExistence type="predicted"/>
<dbReference type="PRINTS" id="PR00411">
    <property type="entry name" value="PNDRDTASEI"/>
</dbReference>
<dbReference type="Pfam" id="PF13738">
    <property type="entry name" value="Pyr_redox_3"/>
    <property type="match status" value="1"/>
</dbReference>
<reference evidence="2 3" key="1">
    <citation type="submission" date="2022-12" db="EMBL/GenBank/DDBJ databases">
        <title>Two new species, Stenotrophomonas aracearum and Stenotrophomonas oahuensis, isolated from Anthurium (Araceae family) in Hawaii.</title>
        <authorList>
            <person name="Chunag S.C."/>
            <person name="Dobhal S."/>
            <person name="Alvarez A."/>
            <person name="Arif M."/>
        </authorList>
    </citation>
    <scope>NUCLEOTIDE SEQUENCE [LARGE SCALE GENOMIC DNA]</scope>
    <source>
        <strain evidence="2 3">A5588</strain>
    </source>
</reference>
<organism evidence="2 3">
    <name type="scientific">Stenotrophomonas aracearum</name>
    <dbReference type="NCBI Taxonomy" id="3003272"/>
    <lineage>
        <taxon>Bacteria</taxon>
        <taxon>Pseudomonadati</taxon>
        <taxon>Pseudomonadota</taxon>
        <taxon>Gammaproteobacteria</taxon>
        <taxon>Lysobacterales</taxon>
        <taxon>Lysobacteraceae</taxon>
        <taxon>Stenotrophomonas</taxon>
    </lineage>
</organism>
<name>A0ABY9YGM8_9GAMM</name>
<evidence type="ECO:0000256" key="1">
    <source>
        <dbReference type="ARBA" id="ARBA00023002"/>
    </source>
</evidence>
<evidence type="ECO:0000313" key="2">
    <source>
        <dbReference type="EMBL" id="WNH50006.1"/>
    </source>
</evidence>
<keyword evidence="1" id="KW-0560">Oxidoreductase</keyword>